<evidence type="ECO:0000313" key="4">
    <source>
        <dbReference type="Proteomes" id="UP000241769"/>
    </source>
</evidence>
<reference evidence="3 4" key="1">
    <citation type="journal article" date="2018" name="Genome Biol. Evol.">
        <title>Multiple Roots of Fruiting Body Formation in Amoebozoa.</title>
        <authorList>
            <person name="Hillmann F."/>
            <person name="Forbes G."/>
            <person name="Novohradska S."/>
            <person name="Ferling I."/>
            <person name="Riege K."/>
            <person name="Groth M."/>
            <person name="Westermann M."/>
            <person name="Marz M."/>
            <person name="Spaller T."/>
            <person name="Winckler T."/>
            <person name="Schaap P."/>
            <person name="Glockner G."/>
        </authorList>
    </citation>
    <scope>NUCLEOTIDE SEQUENCE [LARGE SCALE GENOMIC DNA]</scope>
    <source>
        <strain evidence="3 4">Jena</strain>
    </source>
</reference>
<organism evidence="3 4">
    <name type="scientific">Planoprotostelium fungivorum</name>
    <dbReference type="NCBI Taxonomy" id="1890364"/>
    <lineage>
        <taxon>Eukaryota</taxon>
        <taxon>Amoebozoa</taxon>
        <taxon>Evosea</taxon>
        <taxon>Variosea</taxon>
        <taxon>Cavosteliida</taxon>
        <taxon>Cavosteliaceae</taxon>
        <taxon>Planoprotostelium</taxon>
    </lineage>
</organism>
<dbReference type="PANTHER" id="PTHR45982">
    <property type="entry name" value="REGULATOR OF CHROMOSOME CONDENSATION"/>
    <property type="match status" value="1"/>
</dbReference>
<dbReference type="InterPro" id="IPR009091">
    <property type="entry name" value="RCC1/BLIP-II"/>
</dbReference>
<dbReference type="Proteomes" id="UP000241769">
    <property type="component" value="Unassembled WGS sequence"/>
</dbReference>
<keyword evidence="4" id="KW-1185">Reference proteome</keyword>
<dbReference type="Pfam" id="PF00415">
    <property type="entry name" value="RCC1"/>
    <property type="match status" value="4"/>
</dbReference>
<dbReference type="AlphaFoldDB" id="A0A2P6NNK1"/>
<feature type="repeat" description="RCC1" evidence="1">
    <location>
        <begin position="356"/>
        <end position="407"/>
    </location>
</feature>
<dbReference type="EMBL" id="MDYQ01000043">
    <property type="protein sequence ID" value="PRP85533.1"/>
    <property type="molecule type" value="Genomic_DNA"/>
</dbReference>
<dbReference type="STRING" id="1890364.A0A2P6NNK1"/>
<protein>
    <submittedName>
        <fullName evidence="3">E3 ubiquitin-protein ligase HERC2-like</fullName>
    </submittedName>
</protein>
<evidence type="ECO:0000256" key="2">
    <source>
        <dbReference type="SAM" id="MobiDB-lite"/>
    </source>
</evidence>
<name>A0A2P6NNK1_9EUKA</name>
<evidence type="ECO:0000256" key="1">
    <source>
        <dbReference type="PROSITE-ProRule" id="PRU00235"/>
    </source>
</evidence>
<dbReference type="SUPFAM" id="SSF50985">
    <property type="entry name" value="RCC1/BLIP-II"/>
    <property type="match status" value="1"/>
</dbReference>
<proteinExistence type="predicted"/>
<gene>
    <name evidence="3" type="ORF">PROFUN_06765</name>
</gene>
<feature type="region of interest" description="Disordered" evidence="2">
    <location>
        <begin position="739"/>
        <end position="758"/>
    </location>
</feature>
<dbReference type="OrthoDB" id="19558at2759"/>
<sequence length="758" mass="84167">MMICRRLPSFRQTVRPHQRILIRHKSVVPEYTVSVFSFAYLIIFCADNHFGQLGRYIENASSDPNPGLIGPLCVFSALESPIRTNFIDVASGPYHNLAITEQRKVIGWGRCAEFQIPDSIKEKDILEFPNSLPSLNKMKFVGCRAMEETSLFLNDQGRVYTCGSSTHGECGLGEEEKVEKIKISWLGSGSNHAVAVTEYGDAFSWGENTFGQLALGDVGDQRLPKKISLPGNVRLSQSFCSYDATCLFTTDGDLGICGNGTLGQLGNDSTDSSHTPVDLFHLHGKDIFHVACGISHLLALSEDGDLYGWGYNGTNQLGTTTDGMAQTVPVLIDVDGKKVLAAWAAGGRSFAKTEDGLLYSWGFGGDGALGHGDLLSQPRPKVIEFFRGKDVAAVVGGDKHTLVIVNQSATEEGYSTKMFDTGVEGEGEPGNRPERQLQFCKKKVFPCSITPKNNLSPGSPLDRIPQQRLLAKEKIACRKANLDISSYVLRRDLSAVMTVKQDQVEKGTTGKSQSFEVNVFFMRSVVRNALLRLTPRNRAEVDTTWSSSNTIDYQAIESWWNMIAHPAQSQMDDAQVIDYMNYAQRTDNTVYPLPTPPLDLNLSSEMTECPFRLVQQLKKRQRKSYDRESRFLSPRPVVCLSQSHPLAKSIKNCLVTVQLADEHGNVLPESEQKHLLGPHGKSTVLTLPYLQTSAFALKLSWKSEEMHVRLCFTIEYTTDDGQRHSTILLSDDFHFVRTRKRSDKSEDDSDEVKTPPDV</sequence>
<feature type="repeat" description="RCC1" evidence="1">
    <location>
        <begin position="157"/>
        <end position="199"/>
    </location>
</feature>
<feature type="repeat" description="RCC1" evidence="1">
    <location>
        <begin position="200"/>
        <end position="251"/>
    </location>
</feature>
<feature type="repeat" description="RCC1" evidence="1">
    <location>
        <begin position="252"/>
        <end position="303"/>
    </location>
</feature>
<dbReference type="InParanoid" id="A0A2P6NNK1"/>
<evidence type="ECO:0000313" key="3">
    <source>
        <dbReference type="EMBL" id="PRP85533.1"/>
    </source>
</evidence>
<dbReference type="PANTHER" id="PTHR45982:SF1">
    <property type="entry name" value="REGULATOR OF CHROMOSOME CONDENSATION"/>
    <property type="match status" value="1"/>
</dbReference>
<dbReference type="InterPro" id="IPR000408">
    <property type="entry name" value="Reg_chr_condens"/>
</dbReference>
<dbReference type="PRINTS" id="PR00633">
    <property type="entry name" value="RCCNDNSATION"/>
</dbReference>
<comment type="caution">
    <text evidence="3">The sequence shown here is derived from an EMBL/GenBank/DDBJ whole genome shotgun (WGS) entry which is preliminary data.</text>
</comment>
<dbReference type="PROSITE" id="PS00626">
    <property type="entry name" value="RCC1_2"/>
    <property type="match status" value="2"/>
</dbReference>
<accession>A0A2P6NNK1</accession>
<dbReference type="Gene3D" id="2.130.10.30">
    <property type="entry name" value="Regulator of chromosome condensation 1/beta-lactamase-inhibitor protein II"/>
    <property type="match status" value="2"/>
</dbReference>
<dbReference type="InterPro" id="IPR051553">
    <property type="entry name" value="Ran_GTPase-activating"/>
</dbReference>
<feature type="repeat" description="RCC1" evidence="1">
    <location>
        <begin position="304"/>
        <end position="355"/>
    </location>
</feature>
<dbReference type="PROSITE" id="PS50012">
    <property type="entry name" value="RCC1_3"/>
    <property type="match status" value="5"/>
</dbReference>